<dbReference type="PANTHER" id="PTHR24015:SF1886">
    <property type="entry name" value="OS03G0781100 PROTEIN"/>
    <property type="match status" value="1"/>
</dbReference>
<dbReference type="Pfam" id="PF01535">
    <property type="entry name" value="PPR"/>
    <property type="match status" value="2"/>
</dbReference>
<dbReference type="InterPro" id="IPR046848">
    <property type="entry name" value="E_motif"/>
</dbReference>
<keyword evidence="3" id="KW-0472">Membrane</keyword>
<dbReference type="FunFam" id="1.25.40.10:FF:000366">
    <property type="entry name" value="Pentatricopeptide (PPR) repeat-containing protein"/>
    <property type="match status" value="1"/>
</dbReference>
<accession>A0A835QY24</accession>
<name>A0A835QY24_VANPL</name>
<keyword evidence="3" id="KW-0812">Transmembrane</keyword>
<proteinExistence type="predicted"/>
<dbReference type="PROSITE" id="PS51375">
    <property type="entry name" value="PPR"/>
    <property type="match status" value="7"/>
</dbReference>
<protein>
    <recommendedName>
        <fullName evidence="6">Pentatricopeptide repeat-containing protein</fullName>
    </recommendedName>
</protein>
<dbReference type="Proteomes" id="UP000639772">
    <property type="component" value="Unassembled WGS sequence"/>
</dbReference>
<dbReference type="InterPro" id="IPR011990">
    <property type="entry name" value="TPR-like_helical_dom_sf"/>
</dbReference>
<keyword evidence="1" id="KW-0677">Repeat</keyword>
<dbReference type="FunFam" id="1.25.40.10:FF:000682">
    <property type="entry name" value="Pentatricopeptide repeat-containing protein At3g16610"/>
    <property type="match status" value="1"/>
</dbReference>
<feature type="repeat" description="PPR" evidence="2">
    <location>
        <begin position="219"/>
        <end position="253"/>
    </location>
</feature>
<sequence length="850" mass="95660">MNGRYLRILRRRLTIVPAFACGRRTPIGCFLSNSALNIMDIDEVHHISSEELAGRFLQILRGFRDPSMLGKGRQVHAQVFTNGLDVDNLLESYFLGMYVLCGSICDAQTLFFYMKKESTLPWNWMIRGFSMRYLFEFSLLFYFKMLCFGILPDKYTFPYVIKSCCGLSAWALGSDVHRRICLMGLEKDIFVGSSLINMYAENGHVAMARKVFDQMLERDLVIWNVMIDGYVRVGDSRNAIEVFNWMRRSEIIPNYVTFSCILSMCAAEAIFCCGIQIHGLVIKHGLELEISVANTLLSMYSKCRCLNDVNRLFNILPNADVVTWNGIISGCVQNGLKNEAIELFYKMQDAGIKPDSITFSSFLPSFLDSTNLNQGKEIYAYIIRNNVCMDVFLKCALIDLYFKCKCVEMAKKIFNSTGTVDVVICSAMISGYVLNGLSEEALLMFRSLMKNEIKPNAVTLASVLPACASLTALTTGKELHGYILKNAFDEKCYVASSLVDMYAKCGRLELGYRIFANISKKDTVAWNSIIANSNQNGKPEETFNLFRQMRADGMNYDAVTISAALSACASLAALNYGKEIHGFMIRGALNSDLFAESALIDMYAKCGKLNMACQVFYSMIHTNEVSWNSIIAAFGTHGLLNEAVSMFQEMEKEGYRPDHITFLNLISACGHTGQIELGFKFFSLMGEYGIVARMEHYACMVDMYARAGKLCEAFHFISSMPLKADAGIWGALLGACRVHRNAELGQLAAEQLFELDPQNSGYYVLMSNIHAITGQWGGVLKVRSMMKKRKVQKVPGYSWIENNTTNHMFVSGDKTHPEYEHISYLLKVLLFELKEAGYVPNPDFVYQLYA</sequence>
<evidence type="ECO:0008006" key="6">
    <source>
        <dbReference type="Google" id="ProtNLM"/>
    </source>
</evidence>
<dbReference type="Gene3D" id="1.25.40.10">
    <property type="entry name" value="Tetratricopeptide repeat domain"/>
    <property type="match status" value="5"/>
</dbReference>
<feature type="repeat" description="PPR" evidence="2">
    <location>
        <begin position="188"/>
        <end position="218"/>
    </location>
</feature>
<dbReference type="FunFam" id="1.25.40.10:FF:000436">
    <property type="entry name" value="Pentatricopeptide repeat-containing protein At5g39350 family"/>
    <property type="match status" value="1"/>
</dbReference>
<dbReference type="FunFam" id="1.25.40.10:FF:000351">
    <property type="entry name" value="Pentatricopeptide repeat-containing protein"/>
    <property type="match status" value="1"/>
</dbReference>
<feature type="repeat" description="PPR" evidence="2">
    <location>
        <begin position="522"/>
        <end position="556"/>
    </location>
</feature>
<feature type="transmembrane region" description="Helical" evidence="3">
    <location>
        <begin position="133"/>
        <end position="151"/>
    </location>
</feature>
<dbReference type="AlphaFoldDB" id="A0A835QY24"/>
<dbReference type="InterPro" id="IPR002885">
    <property type="entry name" value="PPR_rpt"/>
</dbReference>
<reference evidence="4 5" key="1">
    <citation type="journal article" date="2020" name="Nat. Food">
        <title>A phased Vanilla planifolia genome enables genetic improvement of flavour and production.</title>
        <authorList>
            <person name="Hasing T."/>
            <person name="Tang H."/>
            <person name="Brym M."/>
            <person name="Khazi F."/>
            <person name="Huang T."/>
            <person name="Chambers A.H."/>
        </authorList>
    </citation>
    <scope>NUCLEOTIDE SEQUENCE [LARGE SCALE GENOMIC DNA]</scope>
    <source>
        <tissue evidence="4">Leaf</tissue>
    </source>
</reference>
<organism evidence="4 5">
    <name type="scientific">Vanilla planifolia</name>
    <name type="common">Vanilla</name>
    <dbReference type="NCBI Taxonomy" id="51239"/>
    <lineage>
        <taxon>Eukaryota</taxon>
        <taxon>Viridiplantae</taxon>
        <taxon>Streptophyta</taxon>
        <taxon>Embryophyta</taxon>
        <taxon>Tracheophyta</taxon>
        <taxon>Spermatophyta</taxon>
        <taxon>Magnoliopsida</taxon>
        <taxon>Liliopsida</taxon>
        <taxon>Asparagales</taxon>
        <taxon>Orchidaceae</taxon>
        <taxon>Vanilloideae</taxon>
        <taxon>Vanilleae</taxon>
        <taxon>Vanilla</taxon>
    </lineage>
</organism>
<dbReference type="InterPro" id="IPR046960">
    <property type="entry name" value="PPR_At4g14850-like_plant"/>
</dbReference>
<dbReference type="FunFam" id="1.25.40.10:FF:000031">
    <property type="entry name" value="Pentatricopeptide repeat-containing protein mitochondrial"/>
    <property type="match status" value="1"/>
</dbReference>
<feature type="transmembrane region" description="Helical" evidence="3">
    <location>
        <begin position="93"/>
        <end position="113"/>
    </location>
</feature>
<dbReference type="GO" id="GO:0003723">
    <property type="term" value="F:RNA binding"/>
    <property type="evidence" value="ECO:0007669"/>
    <property type="project" value="InterPro"/>
</dbReference>
<feature type="repeat" description="PPR" evidence="2">
    <location>
        <begin position="421"/>
        <end position="455"/>
    </location>
</feature>
<comment type="caution">
    <text evidence="4">The sequence shown here is derived from an EMBL/GenBank/DDBJ whole genome shotgun (WGS) entry which is preliminary data.</text>
</comment>
<feature type="repeat" description="PPR" evidence="2">
    <location>
        <begin position="658"/>
        <end position="692"/>
    </location>
</feature>
<dbReference type="Pfam" id="PF20431">
    <property type="entry name" value="E_motif"/>
    <property type="match status" value="1"/>
</dbReference>
<dbReference type="FunFam" id="1.25.40.10:FF:000196">
    <property type="entry name" value="Pentatricopeptide repeat-containing protein At4g14850"/>
    <property type="match status" value="1"/>
</dbReference>
<dbReference type="PANTHER" id="PTHR24015">
    <property type="entry name" value="OS07G0578800 PROTEIN-RELATED"/>
    <property type="match status" value="1"/>
</dbReference>
<evidence type="ECO:0000256" key="2">
    <source>
        <dbReference type="PROSITE-ProRule" id="PRU00708"/>
    </source>
</evidence>
<feature type="repeat" description="PPR" evidence="2">
    <location>
        <begin position="320"/>
        <end position="354"/>
    </location>
</feature>
<keyword evidence="3" id="KW-1133">Transmembrane helix</keyword>
<dbReference type="NCBIfam" id="TIGR00756">
    <property type="entry name" value="PPR"/>
    <property type="match status" value="5"/>
</dbReference>
<dbReference type="EMBL" id="JADCNM010000005">
    <property type="protein sequence ID" value="KAG0481881.1"/>
    <property type="molecule type" value="Genomic_DNA"/>
</dbReference>
<evidence type="ECO:0000256" key="3">
    <source>
        <dbReference type="SAM" id="Phobius"/>
    </source>
</evidence>
<gene>
    <name evidence="4" type="ORF">HPP92_009965</name>
</gene>
<feature type="repeat" description="PPR" evidence="2">
    <location>
        <begin position="623"/>
        <end position="657"/>
    </location>
</feature>
<dbReference type="GO" id="GO:0009451">
    <property type="term" value="P:RNA modification"/>
    <property type="evidence" value="ECO:0007669"/>
    <property type="project" value="InterPro"/>
</dbReference>
<evidence type="ECO:0000313" key="4">
    <source>
        <dbReference type="EMBL" id="KAG0481881.1"/>
    </source>
</evidence>
<evidence type="ECO:0000256" key="1">
    <source>
        <dbReference type="ARBA" id="ARBA00022737"/>
    </source>
</evidence>
<evidence type="ECO:0000313" key="5">
    <source>
        <dbReference type="Proteomes" id="UP000639772"/>
    </source>
</evidence>
<dbReference type="Pfam" id="PF13041">
    <property type="entry name" value="PPR_2"/>
    <property type="match status" value="4"/>
</dbReference>
<dbReference type="OrthoDB" id="730395at2759"/>